<accession>A0A915Q7A4</accession>
<dbReference type="Gene3D" id="1.20.1070.10">
    <property type="entry name" value="Rhodopsin 7-helix transmembrane proteins"/>
    <property type="match status" value="1"/>
</dbReference>
<dbReference type="GO" id="GO:0016020">
    <property type="term" value="C:membrane"/>
    <property type="evidence" value="ECO:0007669"/>
    <property type="project" value="TreeGrafter"/>
</dbReference>
<dbReference type="CDD" id="cd00637">
    <property type="entry name" value="7tm_classA_rhodopsin-like"/>
    <property type="match status" value="1"/>
</dbReference>
<reference evidence="3" key="1">
    <citation type="submission" date="2022-11" db="UniProtKB">
        <authorList>
            <consortium name="WormBaseParasite"/>
        </authorList>
    </citation>
    <scope>IDENTIFICATION</scope>
</reference>
<dbReference type="AlphaFoldDB" id="A0A915Q7A4"/>
<evidence type="ECO:0000256" key="1">
    <source>
        <dbReference type="SAM" id="Phobius"/>
    </source>
</evidence>
<dbReference type="InterPro" id="IPR052665">
    <property type="entry name" value="Neuropeptide-GPCR"/>
</dbReference>
<evidence type="ECO:0000313" key="2">
    <source>
        <dbReference type="Proteomes" id="UP000887581"/>
    </source>
</evidence>
<dbReference type="PANTHER" id="PTHR24224:SF37">
    <property type="entry name" value="G-PROTEIN COUPLED RECEPTORS FAMILY 1 PROFILE DOMAIN-CONTAINING PROTEIN"/>
    <property type="match status" value="1"/>
</dbReference>
<dbReference type="PANTHER" id="PTHR24224">
    <property type="entry name" value="CARDIOACCELERATORY PEPTIDE RECEPTOR-RELATED"/>
    <property type="match status" value="1"/>
</dbReference>
<sequence>MRDASKLVIDSGNFANFSYDYYEYVDDQDFLANDPIVRNVAAVTLLIYFFALVVGIPANIYVLIRMKKLAKNDRERYRNGTGIALCSMAAADLCSLLLILSQNLMRLYPQLDSDELFMHFVCKVPQLRSLQTTLTRRILSWTHVEEDNKSIKKLDASRNEIDQSDHGVVIAAESFWNRMFEISSSQSLIDSIICVECLASVGCPFHSIRLHSADTISITCLEPFVPYCRMTGSCNIGLKQLFSAQKRSEETSESFSVACNSRNIHVLVRHKHSRTLWRWLAIALISITLNIPENMYRLVILFGMPDVHEEALHFSARMLAQALYFSQFAFNAVYLALFVFDKSTRPKSYFEHSTGRNSVSVRQSCIAENRLREDEVDTNESSRLIMALHGETSSNFVRVPSRFRFDARIYIPVQILRHEECRAPFIVAHGPRSLEFELRISMTGSNPENPSLVVKCQDELNMRVAGLIAIRFGVSKDTDNTAAADALMHETQETNFEYIFVMRGMDPFLESMQKAITSVEYGNGSIGISILITYQASEFMHFLEQKSKLRSLTPTEYRNIQLNSKAYNDFELFGANARRITYSKWLLYMGTKYFHHLIDENPAIDRAKLNYSHDVINYALSLALQNWFTQELRNDIRKMRETIELLCILEPINVDIAIEAVAIQLHSILFNKWSQIDLDEIVRILTLPKYWELEELKVAARSVIIDVHSKQFQEQYNEQSTGARCAVYRDLIFSGALDETSKPMESELEKIKQMSWKMSAVKKTVDFVEIPQ</sequence>
<name>A0A915Q7A4_9BILA</name>
<evidence type="ECO:0000313" key="3">
    <source>
        <dbReference type="WBParaSite" id="sdigi.contig8.g947.t1"/>
    </source>
</evidence>
<dbReference type="Proteomes" id="UP000887581">
    <property type="component" value="Unplaced"/>
</dbReference>
<keyword evidence="2" id="KW-1185">Reference proteome</keyword>
<keyword evidence="1" id="KW-1133">Transmembrane helix</keyword>
<organism evidence="2 3">
    <name type="scientific">Setaria digitata</name>
    <dbReference type="NCBI Taxonomy" id="48799"/>
    <lineage>
        <taxon>Eukaryota</taxon>
        <taxon>Metazoa</taxon>
        <taxon>Ecdysozoa</taxon>
        <taxon>Nematoda</taxon>
        <taxon>Chromadorea</taxon>
        <taxon>Rhabditida</taxon>
        <taxon>Spirurina</taxon>
        <taxon>Spiruromorpha</taxon>
        <taxon>Filarioidea</taxon>
        <taxon>Setariidae</taxon>
        <taxon>Setaria</taxon>
    </lineage>
</organism>
<dbReference type="WBParaSite" id="sdigi.contig8.g947.t1">
    <property type="protein sequence ID" value="sdigi.contig8.g947.t1"/>
    <property type="gene ID" value="sdigi.contig8.g947"/>
</dbReference>
<proteinExistence type="predicted"/>
<protein>
    <submittedName>
        <fullName evidence="3">G-protein coupled receptors family 1 profile domain-containing protein</fullName>
    </submittedName>
</protein>
<feature type="transmembrane region" description="Helical" evidence="1">
    <location>
        <begin position="40"/>
        <end position="62"/>
    </location>
</feature>
<keyword evidence="1" id="KW-0472">Membrane</keyword>
<feature type="transmembrane region" description="Helical" evidence="1">
    <location>
        <begin position="82"/>
        <end position="100"/>
    </location>
</feature>
<keyword evidence="1" id="KW-0812">Transmembrane</keyword>